<evidence type="ECO:0000256" key="1">
    <source>
        <dbReference type="SAM" id="SignalP"/>
    </source>
</evidence>
<proteinExistence type="predicted"/>
<feature type="signal peptide" evidence="1">
    <location>
        <begin position="1"/>
        <end position="37"/>
    </location>
</feature>
<dbReference type="InterPro" id="IPR036439">
    <property type="entry name" value="Dockerin_dom_sf"/>
</dbReference>
<name>H5SN26_9CHLR</name>
<dbReference type="CDD" id="cd08547">
    <property type="entry name" value="Type_II_cohesin"/>
    <property type="match status" value="1"/>
</dbReference>
<feature type="domain" description="Dockerin" evidence="2">
    <location>
        <begin position="282"/>
        <end position="345"/>
    </location>
</feature>
<dbReference type="InterPro" id="IPR018247">
    <property type="entry name" value="EF_Hand_1_Ca_BS"/>
</dbReference>
<dbReference type="InterPro" id="IPR008965">
    <property type="entry name" value="CBM2/CBM3_carb-bd_dom_sf"/>
</dbReference>
<dbReference type="PROSITE" id="PS51766">
    <property type="entry name" value="DOCKERIN"/>
    <property type="match status" value="1"/>
</dbReference>
<dbReference type="Pfam" id="PF00963">
    <property type="entry name" value="Cohesin"/>
    <property type="match status" value="1"/>
</dbReference>
<dbReference type="AlphaFoldDB" id="H5SN26"/>
<dbReference type="InterPro" id="IPR002102">
    <property type="entry name" value="Cohesin_dom"/>
</dbReference>
<accession>H5SN26</accession>
<feature type="chain" id="PRO_5003597484" evidence="1">
    <location>
        <begin position="38"/>
        <end position="348"/>
    </location>
</feature>
<gene>
    <name evidence="3" type="ORF">HGMM_F51E07C07</name>
</gene>
<keyword evidence="1" id="KW-0732">Signal</keyword>
<reference evidence="3" key="1">
    <citation type="journal article" date="2005" name="Environ. Microbiol.">
        <title>Genetic and functional properties of uncultivated thermophilic crenarchaeotes from a subsurface gold mine as revealed by analysis of genome fragments.</title>
        <authorList>
            <person name="Nunoura T."/>
            <person name="Hirayama H."/>
            <person name="Takami H."/>
            <person name="Oida H."/>
            <person name="Nishi S."/>
            <person name="Shimamura S."/>
            <person name="Suzuki Y."/>
            <person name="Inagaki F."/>
            <person name="Takai K."/>
            <person name="Nealson K.H."/>
            <person name="Horikoshi K."/>
        </authorList>
    </citation>
    <scope>NUCLEOTIDE SEQUENCE</scope>
</reference>
<dbReference type="InterPro" id="IPR013784">
    <property type="entry name" value="Carb-bd-like_fold"/>
</dbReference>
<evidence type="ECO:0000313" key="3">
    <source>
        <dbReference type="EMBL" id="BAL57562.1"/>
    </source>
</evidence>
<dbReference type="CDD" id="cd14254">
    <property type="entry name" value="Dockerin_II"/>
    <property type="match status" value="1"/>
</dbReference>
<dbReference type="PROSITE" id="PS00018">
    <property type="entry name" value="EF_HAND_1"/>
    <property type="match status" value="1"/>
</dbReference>
<dbReference type="GO" id="GO:0000272">
    <property type="term" value="P:polysaccharide catabolic process"/>
    <property type="evidence" value="ECO:0007669"/>
    <property type="project" value="InterPro"/>
</dbReference>
<reference evidence="3" key="2">
    <citation type="journal article" date="2012" name="PLoS ONE">
        <title>A Deeply Branching Thermophilic Bacterium with an Ancient Acetyl-CoA Pathway Dominates a Subsurface Ecosystem.</title>
        <authorList>
            <person name="Takami H."/>
            <person name="Noguchi H."/>
            <person name="Takaki Y."/>
            <person name="Uchiyama I."/>
            <person name="Toyoda A."/>
            <person name="Nishi S."/>
            <person name="Chee G.-J."/>
            <person name="Arai W."/>
            <person name="Nunoura T."/>
            <person name="Itoh T."/>
            <person name="Hattori M."/>
            <person name="Takai K."/>
        </authorList>
    </citation>
    <scope>NUCLEOTIDE SEQUENCE</scope>
</reference>
<sequence>MKFNRKKLFQLLSVPLFLALVLASLTWLQTTASPVAAQEPEEVGLSLVVSGDSAAASAAAATIPTFQVGDVFTVSIVAQGVGDPGIFGGQFEISFDPTKLQVVTGTLVPGSALAPWINPVNEVDNVTGLIRYAVSRQGDVENLTGDVVLATLSFEAVGATEPPEGQTTLIDLLEAKLGAKGGIEVPVSGLVDLEVIIKEGPAGEMGDIQGNVKVEGRADDNQAGHLVTDGGVLSTTTQANGDFFLLDVAFGTYDLTASSPGFLAATCTGLVHNSDPTILNDVVLLAGDIVEDGVIDIADAVAIGAVFGSTDPDEVADLNDDGVVDVLDLILMAANFGQTSADNPWVCQ</sequence>
<protein>
    <submittedName>
        <fullName evidence="3">Hypothetical conserved protein</fullName>
    </submittedName>
</protein>
<evidence type="ECO:0000259" key="2">
    <source>
        <dbReference type="PROSITE" id="PS51766"/>
    </source>
</evidence>
<dbReference type="GO" id="GO:0030246">
    <property type="term" value="F:carbohydrate binding"/>
    <property type="evidence" value="ECO:0007669"/>
    <property type="project" value="InterPro"/>
</dbReference>
<dbReference type="EMBL" id="AP011779">
    <property type="protein sequence ID" value="BAL57562.1"/>
    <property type="molecule type" value="Genomic_DNA"/>
</dbReference>
<organism evidence="3">
    <name type="scientific">uncultured Chloroflexota bacterium</name>
    <dbReference type="NCBI Taxonomy" id="166587"/>
    <lineage>
        <taxon>Bacteria</taxon>
        <taxon>Bacillati</taxon>
        <taxon>Chloroflexota</taxon>
        <taxon>environmental samples</taxon>
    </lineage>
</organism>
<dbReference type="SUPFAM" id="SSF49452">
    <property type="entry name" value="Starch-binding domain-like"/>
    <property type="match status" value="1"/>
</dbReference>
<dbReference type="Gene3D" id="1.10.1330.10">
    <property type="entry name" value="Dockerin domain"/>
    <property type="match status" value="1"/>
</dbReference>
<dbReference type="Gene3D" id="2.60.40.680">
    <property type="match status" value="1"/>
</dbReference>
<dbReference type="InterPro" id="IPR016134">
    <property type="entry name" value="Dockerin_dom"/>
</dbReference>
<dbReference type="SUPFAM" id="SSF49384">
    <property type="entry name" value="Carbohydrate-binding domain"/>
    <property type="match status" value="1"/>
</dbReference>
<dbReference type="Gene3D" id="2.60.40.1120">
    <property type="entry name" value="Carboxypeptidase-like, regulatory domain"/>
    <property type="match status" value="1"/>
</dbReference>
<dbReference type="SUPFAM" id="SSF63446">
    <property type="entry name" value="Type I dockerin domain"/>
    <property type="match status" value="1"/>
</dbReference>